<reference evidence="6" key="1">
    <citation type="submission" date="2022-10" db="EMBL/GenBank/DDBJ databases">
        <title>The complete genomes of actinobacterial strains from the NBC collection.</title>
        <authorList>
            <person name="Joergensen T.S."/>
            <person name="Alvarez Arevalo M."/>
            <person name="Sterndorff E.B."/>
            <person name="Faurdal D."/>
            <person name="Vuksanovic O."/>
            <person name="Mourched A.-S."/>
            <person name="Charusanti P."/>
            <person name="Shaw S."/>
            <person name="Blin K."/>
            <person name="Weber T."/>
        </authorList>
    </citation>
    <scope>NUCLEOTIDE SEQUENCE</scope>
    <source>
        <strain evidence="6">NBC_00189</strain>
    </source>
</reference>
<dbReference type="Proteomes" id="UP001432166">
    <property type="component" value="Chromosome"/>
</dbReference>
<feature type="domain" description="HTH araC/xylS-type" evidence="5">
    <location>
        <begin position="221"/>
        <end position="319"/>
    </location>
</feature>
<gene>
    <name evidence="6" type="ORF">OG288_14370</name>
</gene>
<keyword evidence="2" id="KW-0238">DNA-binding</keyword>
<accession>A0ABZ1JCZ0</accession>
<evidence type="ECO:0000313" key="6">
    <source>
        <dbReference type="EMBL" id="WTP49383.1"/>
    </source>
</evidence>
<evidence type="ECO:0000256" key="4">
    <source>
        <dbReference type="SAM" id="MobiDB-lite"/>
    </source>
</evidence>
<dbReference type="InterPro" id="IPR020449">
    <property type="entry name" value="Tscrpt_reg_AraC-type_HTH"/>
</dbReference>
<dbReference type="Pfam" id="PF12852">
    <property type="entry name" value="Cupin_6"/>
    <property type="match status" value="1"/>
</dbReference>
<dbReference type="InterPro" id="IPR018060">
    <property type="entry name" value="HTH_AraC"/>
</dbReference>
<evidence type="ECO:0000259" key="5">
    <source>
        <dbReference type="PROSITE" id="PS01124"/>
    </source>
</evidence>
<dbReference type="InterPro" id="IPR009057">
    <property type="entry name" value="Homeodomain-like_sf"/>
</dbReference>
<sequence>MESTLLYVSSRTEEQVLGSSDPIADAIGLLRPRTVIDPALRTAGPWALRFERSSHVKIGVVARGACWLTLDGHEPVRLEEGDFYLLGNPPPYVLAGTLTAPPRPAKPVWDCAEDGVVRIGPEAEEDTYLCGGRFSFEDTNTPVLTQVLPRLVLVRAADPRGKLLAHLSEVLVSETRTPAAGSSLVLSHLAQVLFVHMLRAHAEQADQPTGWLGALNDDGIGAALRAMHSDAAHPWTLKELADISHMSRSAFASSFRSRVGTTPLDYLIQWRMSLARDALSTGTRPISELAFTIGYRSESAFSTAFRRVVGSSPKQFRRTSTGPANGTPAKGH</sequence>
<keyword evidence="7" id="KW-1185">Reference proteome</keyword>
<protein>
    <submittedName>
        <fullName evidence="6">AraC family transcriptional regulator</fullName>
    </submittedName>
</protein>
<evidence type="ECO:0000256" key="2">
    <source>
        <dbReference type="ARBA" id="ARBA00023125"/>
    </source>
</evidence>
<dbReference type="Pfam" id="PF12833">
    <property type="entry name" value="HTH_18"/>
    <property type="match status" value="1"/>
</dbReference>
<feature type="compositionally biased region" description="Polar residues" evidence="4">
    <location>
        <begin position="312"/>
        <end position="324"/>
    </location>
</feature>
<dbReference type="SMART" id="SM00342">
    <property type="entry name" value="HTH_ARAC"/>
    <property type="match status" value="1"/>
</dbReference>
<evidence type="ECO:0000313" key="7">
    <source>
        <dbReference type="Proteomes" id="UP001432166"/>
    </source>
</evidence>
<organism evidence="6 7">
    <name type="scientific">Streptomyces tauricus</name>
    <dbReference type="NCBI Taxonomy" id="68274"/>
    <lineage>
        <taxon>Bacteria</taxon>
        <taxon>Bacillati</taxon>
        <taxon>Actinomycetota</taxon>
        <taxon>Actinomycetes</taxon>
        <taxon>Kitasatosporales</taxon>
        <taxon>Streptomycetaceae</taxon>
        <taxon>Streptomyces</taxon>
        <taxon>Streptomyces aurantiacus group</taxon>
    </lineage>
</organism>
<dbReference type="InterPro" id="IPR050204">
    <property type="entry name" value="AraC_XylS_family_regulators"/>
</dbReference>
<dbReference type="PRINTS" id="PR00032">
    <property type="entry name" value="HTHARAC"/>
</dbReference>
<feature type="region of interest" description="Disordered" evidence="4">
    <location>
        <begin position="312"/>
        <end position="332"/>
    </location>
</feature>
<dbReference type="PROSITE" id="PS01124">
    <property type="entry name" value="HTH_ARAC_FAMILY_2"/>
    <property type="match status" value="1"/>
</dbReference>
<dbReference type="Gene3D" id="1.10.10.60">
    <property type="entry name" value="Homeodomain-like"/>
    <property type="match status" value="2"/>
</dbReference>
<name>A0ABZ1JCZ0_9ACTN</name>
<dbReference type="InterPro" id="IPR018062">
    <property type="entry name" value="HTH_AraC-typ_CS"/>
</dbReference>
<dbReference type="InterPro" id="IPR032783">
    <property type="entry name" value="AraC_lig"/>
</dbReference>
<dbReference type="RefSeq" id="WP_246570802.1">
    <property type="nucleotide sequence ID" value="NZ_BMVY01000024.1"/>
</dbReference>
<evidence type="ECO:0000256" key="3">
    <source>
        <dbReference type="ARBA" id="ARBA00023163"/>
    </source>
</evidence>
<keyword evidence="1" id="KW-0805">Transcription regulation</keyword>
<proteinExistence type="predicted"/>
<evidence type="ECO:0000256" key="1">
    <source>
        <dbReference type="ARBA" id="ARBA00023015"/>
    </source>
</evidence>
<dbReference type="PROSITE" id="PS00041">
    <property type="entry name" value="HTH_ARAC_FAMILY_1"/>
    <property type="match status" value="1"/>
</dbReference>
<dbReference type="SUPFAM" id="SSF46689">
    <property type="entry name" value="Homeodomain-like"/>
    <property type="match status" value="2"/>
</dbReference>
<dbReference type="PANTHER" id="PTHR46796">
    <property type="entry name" value="HTH-TYPE TRANSCRIPTIONAL ACTIVATOR RHAS-RELATED"/>
    <property type="match status" value="1"/>
</dbReference>
<keyword evidence="3" id="KW-0804">Transcription</keyword>
<dbReference type="PANTHER" id="PTHR46796:SF7">
    <property type="entry name" value="ARAC FAMILY TRANSCRIPTIONAL REGULATOR"/>
    <property type="match status" value="1"/>
</dbReference>
<dbReference type="EMBL" id="CP108133">
    <property type="protein sequence ID" value="WTP49383.1"/>
    <property type="molecule type" value="Genomic_DNA"/>
</dbReference>